<feature type="region of interest" description="Disordered" evidence="1">
    <location>
        <begin position="494"/>
        <end position="528"/>
    </location>
</feature>
<name>A0A158I3P1_9BURK</name>
<protein>
    <submittedName>
        <fullName evidence="3">Hemolysin-type calcium-binding region</fullName>
    </submittedName>
</protein>
<reference evidence="3 4" key="1">
    <citation type="submission" date="2016-01" db="EMBL/GenBank/DDBJ databases">
        <authorList>
            <person name="Oliw E.H."/>
        </authorList>
    </citation>
    <scope>NUCLEOTIDE SEQUENCE [LARGE SCALE GENOMIC DNA]</scope>
    <source>
        <strain evidence="3">LMG 27134</strain>
    </source>
</reference>
<feature type="domain" description="Bacterial Ig-like" evidence="2">
    <location>
        <begin position="537"/>
        <end position="609"/>
    </location>
</feature>
<dbReference type="NCBIfam" id="NF033510">
    <property type="entry name" value="Ca_tandemer"/>
    <property type="match status" value="6"/>
</dbReference>
<dbReference type="Proteomes" id="UP000054683">
    <property type="component" value="Unassembled WGS sequence"/>
</dbReference>
<dbReference type="Pfam" id="PF19077">
    <property type="entry name" value="Big_13"/>
    <property type="match status" value="6"/>
</dbReference>
<organism evidence="3 4">
    <name type="scientific">Caballeronia udeis</name>
    <dbReference type="NCBI Taxonomy" id="1232866"/>
    <lineage>
        <taxon>Bacteria</taxon>
        <taxon>Pseudomonadati</taxon>
        <taxon>Pseudomonadota</taxon>
        <taxon>Betaproteobacteria</taxon>
        <taxon>Burkholderiales</taxon>
        <taxon>Burkholderiaceae</taxon>
        <taxon>Caballeronia</taxon>
    </lineage>
</organism>
<dbReference type="OrthoDB" id="8824730at2"/>
<gene>
    <name evidence="3" type="ORF">AWB69_05242</name>
</gene>
<evidence type="ECO:0000313" key="4">
    <source>
        <dbReference type="Proteomes" id="UP000054683"/>
    </source>
</evidence>
<evidence type="ECO:0000313" key="3">
    <source>
        <dbReference type="EMBL" id="SAL51208.1"/>
    </source>
</evidence>
<evidence type="ECO:0000256" key="1">
    <source>
        <dbReference type="SAM" id="MobiDB-lite"/>
    </source>
</evidence>
<evidence type="ECO:0000259" key="2">
    <source>
        <dbReference type="Pfam" id="PF19077"/>
    </source>
</evidence>
<dbReference type="AlphaFoldDB" id="A0A158I3P1"/>
<dbReference type="Gene3D" id="3.30.420.430">
    <property type="match status" value="6"/>
</dbReference>
<dbReference type="EMBL" id="FCOK02000040">
    <property type="protein sequence ID" value="SAL51208.1"/>
    <property type="molecule type" value="Genomic_DNA"/>
</dbReference>
<sequence length="692" mass="69988">MATIFASKAVVTSVGGAIGGGTANSAQPVINGTAAAGTYVNVYDGVRMIGTATVAANGTWTFTVPASLKGGNHSFTAIDVGSDGNFGSASTPMSVIIPASAPVVPPKPVINGMTDDQGHALTDPTNDAHPWINGTGVAGDTIALYDGNTPVGSATIGPDGQWKVKPTTDLSNGTHDLYVVDTSPAGVPSPQSDHKSVTIDTSVPATPSAPTVTDDSGAAIVPGVPTNDAHPHIDGKGVAGDIITVYDGNTVIGSTKVDGNGNWSFTPSPDLSDGTHNINVTETNAAGTPSAHSPSTNIEIDTSVPASPTIESLTDNVGPITGPIPFNGTTDDPRPVIKGTGDMVGDKIVVYDGATVVGQATVDRNGLWSLTPGVALADGTHNLYAVTVNAAGTQSAHSNSFAFTVDTNVPVAPVAPEITGLIDAVGAITGPITNGMTTDDPRPTLNGKGTAGDVIKLYDGATLIGSTVVKGDGTWSVQPNAALANGAHDLYATETNAGGTSPHSADISFKVDTSTPATPSAPVITDGSGAIIAPNVPTNDPHPDISGKGTPGDIITVYDGPTMIGSTTVDGNGDWTFRPSPDLTPGAHDIYVIETNPAGTSSHSNTLKLSLTDVLNLGETDLFQQDGKQQMMVQGKEGDVVDLSNSHIAGLAEGEWEQHGTTQVGGVTYNVYEHSGAHTELLVQQGVQIAVH</sequence>
<feature type="compositionally biased region" description="Polar residues" evidence="1">
    <location>
        <begin position="494"/>
        <end position="503"/>
    </location>
</feature>
<feature type="domain" description="Bacterial Ig-like" evidence="2">
    <location>
        <begin position="114"/>
        <end position="201"/>
    </location>
</feature>
<feature type="domain" description="Bacterial Ig-like" evidence="2">
    <location>
        <begin position="427"/>
        <end position="513"/>
    </location>
</feature>
<accession>A0A158I3P1</accession>
<feature type="domain" description="Bacterial Ig-like" evidence="2">
    <location>
        <begin position="22"/>
        <end position="94"/>
    </location>
</feature>
<feature type="domain" description="Bacterial Ig-like" evidence="2">
    <location>
        <begin position="213"/>
        <end position="302"/>
    </location>
</feature>
<proteinExistence type="predicted"/>
<dbReference type="RefSeq" id="WP_062089604.1">
    <property type="nucleotide sequence ID" value="NZ_FCOK02000040.1"/>
</dbReference>
<dbReference type="InterPro" id="IPR044016">
    <property type="entry name" value="Big_13"/>
</dbReference>
<feature type="domain" description="Bacterial Ig-like" evidence="2">
    <location>
        <begin position="321"/>
        <end position="407"/>
    </location>
</feature>